<reference evidence="2" key="1">
    <citation type="submission" date="2016-10" db="EMBL/GenBank/DDBJ databases">
        <authorList>
            <person name="Varghese N."/>
            <person name="Submissions S."/>
        </authorList>
    </citation>
    <scope>NUCLEOTIDE SEQUENCE [LARGE SCALE GENOMIC DNA]</scope>
    <source>
        <strain evidence="2">DSM 8344</strain>
    </source>
</reference>
<sequence>METSSVDNLKNLSVVLQVRFFWMNLSALRPLTTYIYLHIIEGLMLLLDKGSNEDYTNSSNSDLQFKSNFFILLLNHTWDGDEANSSPSQAHSNYYNGNTRFIPNQLGINMGSGFAGNSFF</sequence>
<dbReference type="AlphaFoldDB" id="A0A1G8C823"/>
<protein>
    <submittedName>
        <fullName evidence="1">Uncharacterized protein</fullName>
    </submittedName>
</protein>
<proteinExistence type="predicted"/>
<accession>A0A1G8C823</accession>
<evidence type="ECO:0000313" key="2">
    <source>
        <dbReference type="Proteomes" id="UP000198656"/>
    </source>
</evidence>
<evidence type="ECO:0000313" key="1">
    <source>
        <dbReference type="EMBL" id="SDH41522.1"/>
    </source>
</evidence>
<name>A0A1G8C823_9FIRM</name>
<organism evidence="1 2">
    <name type="scientific">Desulfosporosinus hippei DSM 8344</name>
    <dbReference type="NCBI Taxonomy" id="1121419"/>
    <lineage>
        <taxon>Bacteria</taxon>
        <taxon>Bacillati</taxon>
        <taxon>Bacillota</taxon>
        <taxon>Clostridia</taxon>
        <taxon>Eubacteriales</taxon>
        <taxon>Desulfitobacteriaceae</taxon>
        <taxon>Desulfosporosinus</taxon>
    </lineage>
</organism>
<dbReference type="Proteomes" id="UP000198656">
    <property type="component" value="Unassembled WGS sequence"/>
</dbReference>
<gene>
    <name evidence="1" type="ORF">SAMN05443529_11325</name>
</gene>
<dbReference type="EMBL" id="FNCP01000013">
    <property type="protein sequence ID" value="SDH41522.1"/>
    <property type="molecule type" value="Genomic_DNA"/>
</dbReference>
<keyword evidence="2" id="KW-1185">Reference proteome</keyword>
<dbReference type="STRING" id="1121419.SAMN05443529_11325"/>